<evidence type="ECO:0000256" key="4">
    <source>
        <dbReference type="SAM" id="Phobius"/>
    </source>
</evidence>
<dbReference type="RefSeq" id="WP_148072895.1">
    <property type="nucleotide sequence ID" value="NZ_CP042913.1"/>
</dbReference>
<dbReference type="PANTHER" id="PTHR45138">
    <property type="entry name" value="REGULATORY COMPONENTS OF SENSORY TRANSDUCTION SYSTEM"/>
    <property type="match status" value="1"/>
</dbReference>
<dbReference type="KEGG" id="bgok:Pr1d_14870"/>
<dbReference type="EMBL" id="CP042913">
    <property type="protein sequence ID" value="QEG34214.1"/>
    <property type="molecule type" value="Genomic_DNA"/>
</dbReference>
<dbReference type="InterPro" id="IPR043128">
    <property type="entry name" value="Rev_trsase/Diguanyl_cyclase"/>
</dbReference>
<accession>A0A5B9Q589</accession>
<dbReference type="Gene3D" id="3.30.70.270">
    <property type="match status" value="2"/>
</dbReference>
<dbReference type="Pfam" id="PF00990">
    <property type="entry name" value="GGDEF"/>
    <property type="match status" value="2"/>
</dbReference>
<feature type="domain" description="GGDEF" evidence="5">
    <location>
        <begin position="165"/>
        <end position="297"/>
    </location>
</feature>
<dbReference type="PANTHER" id="PTHR45138:SF9">
    <property type="entry name" value="DIGUANYLATE CYCLASE DGCM-RELATED"/>
    <property type="match status" value="1"/>
</dbReference>
<keyword evidence="7" id="KW-1185">Reference proteome</keyword>
<dbReference type="EC" id="2.7.7.65" evidence="1"/>
<keyword evidence="4" id="KW-1133">Transmembrane helix</keyword>
<feature type="transmembrane region" description="Helical" evidence="4">
    <location>
        <begin position="66"/>
        <end position="84"/>
    </location>
</feature>
<dbReference type="SUPFAM" id="SSF55073">
    <property type="entry name" value="Nucleotide cyclase"/>
    <property type="match status" value="2"/>
</dbReference>
<protein>
    <recommendedName>
        <fullName evidence="1">diguanylate cyclase</fullName>
        <ecNumber evidence="1">2.7.7.65</ecNumber>
    </recommendedName>
</protein>
<evidence type="ECO:0000313" key="6">
    <source>
        <dbReference type="EMBL" id="QEG34214.1"/>
    </source>
</evidence>
<dbReference type="InterPro" id="IPR000160">
    <property type="entry name" value="GGDEF_dom"/>
</dbReference>
<dbReference type="SMART" id="SM00267">
    <property type="entry name" value="GGDEF"/>
    <property type="match status" value="2"/>
</dbReference>
<gene>
    <name evidence="6" type="primary">ycdT</name>
    <name evidence="6" type="ORF">Pr1d_14870</name>
</gene>
<dbReference type="PROSITE" id="PS50887">
    <property type="entry name" value="GGDEF"/>
    <property type="match status" value="2"/>
</dbReference>
<keyword evidence="4" id="KW-0472">Membrane</keyword>
<keyword evidence="6" id="KW-0808">Transferase</keyword>
<dbReference type="OrthoDB" id="244535at2"/>
<feature type="region of interest" description="Disordered" evidence="3">
    <location>
        <begin position="497"/>
        <end position="519"/>
    </location>
</feature>
<evidence type="ECO:0000256" key="1">
    <source>
        <dbReference type="ARBA" id="ARBA00012528"/>
    </source>
</evidence>
<feature type="transmembrane region" description="Helical" evidence="4">
    <location>
        <begin position="21"/>
        <end position="37"/>
    </location>
</feature>
<dbReference type="InterPro" id="IPR050469">
    <property type="entry name" value="Diguanylate_Cyclase"/>
</dbReference>
<dbReference type="NCBIfam" id="TIGR00254">
    <property type="entry name" value="GGDEF"/>
    <property type="match status" value="2"/>
</dbReference>
<feature type="compositionally biased region" description="Polar residues" evidence="3">
    <location>
        <begin position="510"/>
        <end position="519"/>
    </location>
</feature>
<sequence>MFHLLPKNITAKYKQSVLIEYGLLLAVGMVTLVMWKYERHDPVLLHLYYVPVVLTGFILGSYRARFMALFCILSATVVLIPGTIRPLTQSLPDNLVPTYCVWTATIMLVAILVGKLSDGWRDALETLRKEHQKDVLTDPLTGIANRRAYEFELNRRVNQRERDGTPVTLVILDIDQFKKLNDRFGHPAGDAVLKGVADVLQATIRKSDLAARHGGEEFSIILPGISLSEAKDVAERIRTLIESRRFTYNELTLRTTVSIGFAQFQPDDDLDSLTRRADAALYSAKEAGRNCVYFHDGRSCRHQGAGFVASPDSLVSKGHLSTTFLEAYADETTGLPGKRVLLEELRRRAAERSRYGTELVLALVRVNYFALTPISQIHARKSLLAKTASLVCSQLRETDLVVRYGNDTFGVLMPSTTLQGASVPLERICAQATIYCDSQYPGLSYSVSIGVAEVSRNEKPNSTISNADVALQIAVARVIGCVEYFQAAGTDVLTASTSTTNEHREEFASGFTSETLPKV</sequence>
<organism evidence="6 7">
    <name type="scientific">Bythopirellula goksoeyrii</name>
    <dbReference type="NCBI Taxonomy" id="1400387"/>
    <lineage>
        <taxon>Bacteria</taxon>
        <taxon>Pseudomonadati</taxon>
        <taxon>Planctomycetota</taxon>
        <taxon>Planctomycetia</taxon>
        <taxon>Pirellulales</taxon>
        <taxon>Lacipirellulaceae</taxon>
        <taxon>Bythopirellula</taxon>
    </lineage>
</organism>
<comment type="catalytic activity">
    <reaction evidence="2">
        <text>2 GTP = 3',3'-c-di-GMP + 2 diphosphate</text>
        <dbReference type="Rhea" id="RHEA:24898"/>
        <dbReference type="ChEBI" id="CHEBI:33019"/>
        <dbReference type="ChEBI" id="CHEBI:37565"/>
        <dbReference type="ChEBI" id="CHEBI:58805"/>
        <dbReference type="EC" id="2.7.7.65"/>
    </reaction>
</comment>
<keyword evidence="6" id="KW-0548">Nucleotidyltransferase</keyword>
<feature type="transmembrane region" description="Helical" evidence="4">
    <location>
        <begin position="96"/>
        <end position="114"/>
    </location>
</feature>
<dbReference type="GO" id="GO:0052621">
    <property type="term" value="F:diguanylate cyclase activity"/>
    <property type="evidence" value="ECO:0007669"/>
    <property type="project" value="UniProtKB-EC"/>
</dbReference>
<dbReference type="CDD" id="cd01949">
    <property type="entry name" value="GGDEF"/>
    <property type="match status" value="2"/>
</dbReference>
<dbReference type="AlphaFoldDB" id="A0A5B9Q589"/>
<evidence type="ECO:0000256" key="3">
    <source>
        <dbReference type="SAM" id="MobiDB-lite"/>
    </source>
</evidence>
<evidence type="ECO:0000259" key="5">
    <source>
        <dbReference type="PROSITE" id="PS50887"/>
    </source>
</evidence>
<keyword evidence="4" id="KW-0812">Transmembrane</keyword>
<dbReference type="FunFam" id="3.30.70.270:FF:000001">
    <property type="entry name" value="Diguanylate cyclase domain protein"/>
    <property type="match status" value="1"/>
</dbReference>
<evidence type="ECO:0000313" key="7">
    <source>
        <dbReference type="Proteomes" id="UP000323917"/>
    </source>
</evidence>
<dbReference type="Proteomes" id="UP000323917">
    <property type="component" value="Chromosome"/>
</dbReference>
<reference evidence="6 7" key="1">
    <citation type="submission" date="2019-08" db="EMBL/GenBank/DDBJ databases">
        <title>Deep-cultivation of Planctomycetes and their phenomic and genomic characterization uncovers novel biology.</title>
        <authorList>
            <person name="Wiegand S."/>
            <person name="Jogler M."/>
            <person name="Boedeker C."/>
            <person name="Pinto D."/>
            <person name="Vollmers J."/>
            <person name="Rivas-Marin E."/>
            <person name="Kohn T."/>
            <person name="Peeters S.H."/>
            <person name="Heuer A."/>
            <person name="Rast P."/>
            <person name="Oberbeckmann S."/>
            <person name="Bunk B."/>
            <person name="Jeske O."/>
            <person name="Meyerdierks A."/>
            <person name="Storesund J.E."/>
            <person name="Kallscheuer N."/>
            <person name="Luecker S."/>
            <person name="Lage O.M."/>
            <person name="Pohl T."/>
            <person name="Merkel B.J."/>
            <person name="Hornburger P."/>
            <person name="Mueller R.-W."/>
            <person name="Bruemmer F."/>
            <person name="Labrenz M."/>
            <person name="Spormann A.M."/>
            <person name="Op den Camp H."/>
            <person name="Overmann J."/>
            <person name="Amann R."/>
            <person name="Jetten M.S.M."/>
            <person name="Mascher T."/>
            <person name="Medema M.H."/>
            <person name="Devos D.P."/>
            <person name="Kaster A.-K."/>
            <person name="Ovreas L."/>
            <person name="Rohde M."/>
            <person name="Galperin M.Y."/>
            <person name="Jogler C."/>
        </authorList>
    </citation>
    <scope>NUCLEOTIDE SEQUENCE [LARGE SCALE GENOMIC DNA]</scope>
    <source>
        <strain evidence="6 7">Pr1d</strain>
    </source>
</reference>
<feature type="transmembrane region" description="Helical" evidence="4">
    <location>
        <begin position="43"/>
        <end position="59"/>
    </location>
</feature>
<feature type="domain" description="GGDEF" evidence="5">
    <location>
        <begin position="357"/>
        <end position="487"/>
    </location>
</feature>
<evidence type="ECO:0000256" key="2">
    <source>
        <dbReference type="ARBA" id="ARBA00034247"/>
    </source>
</evidence>
<dbReference type="InterPro" id="IPR029787">
    <property type="entry name" value="Nucleotide_cyclase"/>
</dbReference>
<name>A0A5B9Q589_9BACT</name>
<proteinExistence type="predicted"/>